<accession>A0A645H2S6</accession>
<feature type="domain" description="MoaB/Mog" evidence="1">
    <location>
        <begin position="6"/>
        <end position="100"/>
    </location>
</feature>
<dbReference type="Pfam" id="PF00994">
    <property type="entry name" value="MoCF_biosynth"/>
    <property type="match status" value="1"/>
</dbReference>
<gene>
    <name evidence="2" type="ORF">SDC9_178095</name>
</gene>
<reference evidence="2" key="1">
    <citation type="submission" date="2019-08" db="EMBL/GenBank/DDBJ databases">
        <authorList>
            <person name="Kucharzyk K."/>
            <person name="Murdoch R.W."/>
            <person name="Higgins S."/>
            <person name="Loffler F."/>
        </authorList>
    </citation>
    <scope>NUCLEOTIDE SEQUENCE</scope>
</reference>
<sequence length="124" mass="13396">MIAGTRYPGDEQAAIEQAIRDFIDEGCTMVQLTGGMSVDPDDCTKDAIAEVCDQVVIYGTSVLPGAMFMLAYHQDCPVIGLPGGVVASDFSIFDFVVPRLYTDERLTAFQIRQMAIGGLLGVRK</sequence>
<name>A0A645H2S6_9ZZZZ</name>
<dbReference type="SUPFAM" id="SSF53218">
    <property type="entry name" value="Molybdenum cofactor biosynthesis proteins"/>
    <property type="match status" value="1"/>
</dbReference>
<organism evidence="2">
    <name type="scientific">bioreactor metagenome</name>
    <dbReference type="NCBI Taxonomy" id="1076179"/>
    <lineage>
        <taxon>unclassified sequences</taxon>
        <taxon>metagenomes</taxon>
        <taxon>ecological metagenomes</taxon>
    </lineage>
</organism>
<protein>
    <recommendedName>
        <fullName evidence="1">MoaB/Mog domain-containing protein</fullName>
    </recommendedName>
</protein>
<evidence type="ECO:0000313" key="2">
    <source>
        <dbReference type="EMBL" id="MPN30624.1"/>
    </source>
</evidence>
<evidence type="ECO:0000259" key="1">
    <source>
        <dbReference type="Pfam" id="PF00994"/>
    </source>
</evidence>
<comment type="caution">
    <text evidence="2">The sequence shown here is derived from an EMBL/GenBank/DDBJ whole genome shotgun (WGS) entry which is preliminary data.</text>
</comment>
<dbReference type="EMBL" id="VSSQ01081805">
    <property type="protein sequence ID" value="MPN30624.1"/>
    <property type="molecule type" value="Genomic_DNA"/>
</dbReference>
<dbReference type="Gene3D" id="3.40.980.10">
    <property type="entry name" value="MoaB/Mog-like domain"/>
    <property type="match status" value="1"/>
</dbReference>
<dbReference type="AlphaFoldDB" id="A0A645H2S6"/>
<proteinExistence type="predicted"/>
<dbReference type="InterPro" id="IPR001453">
    <property type="entry name" value="MoaB/Mog_dom"/>
</dbReference>
<dbReference type="InterPro" id="IPR036425">
    <property type="entry name" value="MoaB/Mog-like_dom_sf"/>
</dbReference>